<evidence type="ECO:0000313" key="7">
    <source>
        <dbReference type="Proteomes" id="UP000192739"/>
    </source>
</evidence>
<dbReference type="Proteomes" id="UP000192739">
    <property type="component" value="Unassembled WGS sequence"/>
</dbReference>
<comment type="caution">
    <text evidence="6">The sequence shown here is derived from an EMBL/GenBank/DDBJ whole genome shotgun (WGS) entry which is preliminary data.</text>
</comment>
<keyword evidence="1 5" id="KW-0436">Ligase</keyword>
<dbReference type="GO" id="GO:0004357">
    <property type="term" value="F:glutamate-cysteine ligase activity"/>
    <property type="evidence" value="ECO:0007669"/>
    <property type="project" value="UniProtKB-EC"/>
</dbReference>
<dbReference type="SUPFAM" id="SSF55931">
    <property type="entry name" value="Glutamine synthetase/guanido kinase"/>
    <property type="match status" value="1"/>
</dbReference>
<dbReference type="GO" id="GO:0042398">
    <property type="term" value="P:modified amino acid biosynthetic process"/>
    <property type="evidence" value="ECO:0007669"/>
    <property type="project" value="InterPro"/>
</dbReference>
<evidence type="ECO:0000313" key="6">
    <source>
        <dbReference type="EMBL" id="ORB01863.1"/>
    </source>
</evidence>
<dbReference type="InterPro" id="IPR014746">
    <property type="entry name" value="Gln_synth/guanido_kin_cat_dom"/>
</dbReference>
<dbReference type="InterPro" id="IPR006336">
    <property type="entry name" value="GCS2"/>
</dbReference>
<keyword evidence="2 5" id="KW-0547">Nucleotide-binding</keyword>
<name>A0A1E3SDV6_MYCIE</name>
<dbReference type="EC" id="6.3.2.2" evidence="5"/>
<dbReference type="PANTHER" id="PTHR36510">
    <property type="entry name" value="GLUTAMATE--CYSTEINE LIGASE 2-RELATED"/>
    <property type="match status" value="1"/>
</dbReference>
<dbReference type="NCBIfam" id="NF010041">
    <property type="entry name" value="PRK13517.1-1"/>
    <property type="match status" value="1"/>
</dbReference>
<organism evidence="6 7">
    <name type="scientific">Mycobacterium intermedium</name>
    <dbReference type="NCBI Taxonomy" id="28445"/>
    <lineage>
        <taxon>Bacteria</taxon>
        <taxon>Bacillati</taxon>
        <taxon>Actinomycetota</taxon>
        <taxon>Actinomycetes</taxon>
        <taxon>Mycobacteriales</taxon>
        <taxon>Mycobacteriaceae</taxon>
        <taxon>Mycobacterium</taxon>
        <taxon>Mycobacterium simiae complex</taxon>
    </lineage>
</organism>
<evidence type="ECO:0000256" key="1">
    <source>
        <dbReference type="ARBA" id="ARBA00022598"/>
    </source>
</evidence>
<evidence type="ECO:0000256" key="2">
    <source>
        <dbReference type="ARBA" id="ARBA00022741"/>
    </source>
</evidence>
<dbReference type="OrthoDB" id="9803842at2"/>
<comment type="similarity">
    <text evidence="5">Belongs to the glutamate--cysteine ligase type 2 family. YbdK subfamily.</text>
</comment>
<dbReference type="InterPro" id="IPR050141">
    <property type="entry name" value="GCL_type2/YbdK_subfam"/>
</dbReference>
<reference evidence="6 7" key="1">
    <citation type="submission" date="2017-02" db="EMBL/GenBank/DDBJ databases">
        <title>The new phylogeny of genus Mycobacterium.</title>
        <authorList>
            <person name="Tortoli E."/>
            <person name="Trovato A."/>
            <person name="Cirillo D.M."/>
        </authorList>
    </citation>
    <scope>NUCLEOTIDE SEQUENCE [LARGE SCALE GENOMIC DNA]</scope>
    <source>
        <strain evidence="6 7">DSM 44049</strain>
    </source>
</reference>
<dbReference type="HAMAP" id="MF_01609">
    <property type="entry name" value="Glu_cys_ligase_2"/>
    <property type="match status" value="1"/>
</dbReference>
<sequence>MSELPTVGVEEEFLLIDPQSGEPDPRSAEVAAQAKRRGVELQLELSSCQVETTSGVASTSAELRDDLLALRRAAAQAAEAVGLRLLALGLPPVTPQKFPVTDTPRYRQIGALYGMVAHEQGISGCHVHVQVPDRAAAVHVSNWLRPWLPSLLALSANSAIYRNAETGYASWRSVLWRRWPAAGAPPFFPSLDDYERTVRMLVDTGVILDPDMIYWDVRASATFPTVEVRVADVPATVAETVLLATLIRAAVMTALQERDDVGRLAPAALRAAYWMASHDGLPGRALNLFDDCKAVPAREQLSALVRRVRPALEALGEFDVVVDELERIAAQGNGAMRQLRAWRQREDVRDVLEEAAAATLSGVDL</sequence>
<dbReference type="Pfam" id="PF04107">
    <property type="entry name" value="GCS2"/>
    <property type="match status" value="1"/>
</dbReference>
<evidence type="ECO:0000256" key="5">
    <source>
        <dbReference type="HAMAP-Rule" id="MF_01609"/>
    </source>
</evidence>
<dbReference type="PANTHER" id="PTHR36510:SF1">
    <property type="entry name" value="GLUTAMATE--CYSTEINE LIGASE 2-RELATED"/>
    <property type="match status" value="1"/>
</dbReference>
<dbReference type="STRING" id="28445.BHQ20_13295"/>
<evidence type="ECO:0000256" key="4">
    <source>
        <dbReference type="ARBA" id="ARBA00048819"/>
    </source>
</evidence>
<protein>
    <recommendedName>
        <fullName evidence="5">Putative glutamate--cysteine ligase 2</fullName>
        <ecNumber evidence="5">6.3.2.2</ecNumber>
    </recommendedName>
    <alternativeName>
        <fullName evidence="5">Gamma-glutamylcysteine synthetase 2</fullName>
        <shortName evidence="5">GCS 2</shortName>
        <shortName evidence="5">Gamma-GCS 2</shortName>
    </alternativeName>
</protein>
<proteinExistence type="inferred from homology"/>
<comment type="function">
    <text evidence="5">ATP-dependent carboxylate-amine ligase which exhibits weak glutamate--cysteine ligase activity.</text>
</comment>
<dbReference type="Gene3D" id="3.30.590.20">
    <property type="match status" value="1"/>
</dbReference>
<dbReference type="AlphaFoldDB" id="A0A1E3SDV6"/>
<keyword evidence="7" id="KW-1185">Reference proteome</keyword>
<comment type="catalytic activity">
    <reaction evidence="4 5">
        <text>L-cysteine + L-glutamate + ATP = gamma-L-glutamyl-L-cysteine + ADP + phosphate + H(+)</text>
        <dbReference type="Rhea" id="RHEA:13285"/>
        <dbReference type="ChEBI" id="CHEBI:15378"/>
        <dbReference type="ChEBI" id="CHEBI:29985"/>
        <dbReference type="ChEBI" id="CHEBI:30616"/>
        <dbReference type="ChEBI" id="CHEBI:35235"/>
        <dbReference type="ChEBI" id="CHEBI:43474"/>
        <dbReference type="ChEBI" id="CHEBI:58173"/>
        <dbReference type="ChEBI" id="CHEBI:456216"/>
        <dbReference type="EC" id="6.3.2.2"/>
    </reaction>
</comment>
<dbReference type="GO" id="GO:0005524">
    <property type="term" value="F:ATP binding"/>
    <property type="evidence" value="ECO:0007669"/>
    <property type="project" value="UniProtKB-KW"/>
</dbReference>
<dbReference type="InterPro" id="IPR011793">
    <property type="entry name" value="YbdK"/>
</dbReference>
<dbReference type="RefSeq" id="WP_069419615.1">
    <property type="nucleotide sequence ID" value="NZ_CBCRZH010000096.1"/>
</dbReference>
<dbReference type="EMBL" id="MVHT01000046">
    <property type="protein sequence ID" value="ORB01863.1"/>
    <property type="molecule type" value="Genomic_DNA"/>
</dbReference>
<keyword evidence="3 5" id="KW-0067">ATP-binding</keyword>
<evidence type="ECO:0000256" key="3">
    <source>
        <dbReference type="ARBA" id="ARBA00022840"/>
    </source>
</evidence>
<accession>A0A1E3SDV6</accession>
<dbReference type="NCBIfam" id="TIGR02050">
    <property type="entry name" value="gshA_cyan_rel"/>
    <property type="match status" value="1"/>
</dbReference>
<gene>
    <name evidence="6" type="ORF">BST27_16880</name>
</gene>